<feature type="domain" description="Pyrroline-5-carboxylate reductase catalytic N-terminal" evidence="2">
    <location>
        <begin position="24"/>
        <end position="110"/>
    </location>
</feature>
<dbReference type="Gene3D" id="1.10.1040.20">
    <property type="entry name" value="ProC-like, C-terminal domain"/>
    <property type="match status" value="1"/>
</dbReference>
<keyword evidence="1" id="KW-0812">Transmembrane</keyword>
<dbReference type="SUPFAM" id="SSF48179">
    <property type="entry name" value="6-phosphogluconate dehydrogenase C-terminal domain-like"/>
    <property type="match status" value="1"/>
</dbReference>
<dbReference type="PANTHER" id="PTHR40459:SF1">
    <property type="entry name" value="CONSERVED HYPOTHETICAL ALANINE AND LEUCINE RICH PROTEIN"/>
    <property type="match status" value="1"/>
</dbReference>
<proteinExistence type="predicted"/>
<dbReference type="InterPro" id="IPR036291">
    <property type="entry name" value="NAD(P)-bd_dom_sf"/>
</dbReference>
<dbReference type="Pfam" id="PF10728">
    <property type="entry name" value="DUF2520"/>
    <property type="match status" value="1"/>
</dbReference>
<evidence type="ECO:0000256" key="1">
    <source>
        <dbReference type="SAM" id="Phobius"/>
    </source>
</evidence>
<dbReference type="EMBL" id="LRQG01000113">
    <property type="protein sequence ID" value="KXA38508.1"/>
    <property type="molecule type" value="Genomic_DNA"/>
</dbReference>
<evidence type="ECO:0000313" key="5">
    <source>
        <dbReference type="Proteomes" id="UP000070533"/>
    </source>
</evidence>
<evidence type="ECO:0000313" key="4">
    <source>
        <dbReference type="EMBL" id="KXA38508.1"/>
    </source>
</evidence>
<dbReference type="SUPFAM" id="SSF51735">
    <property type="entry name" value="NAD(P)-binding Rossmann-fold domains"/>
    <property type="match status" value="1"/>
</dbReference>
<dbReference type="Proteomes" id="UP000070533">
    <property type="component" value="Unassembled WGS sequence"/>
</dbReference>
<dbReference type="Gene3D" id="3.40.50.720">
    <property type="entry name" value="NAD(P)-binding Rossmann-like Domain"/>
    <property type="match status" value="1"/>
</dbReference>
<dbReference type="InterPro" id="IPR008927">
    <property type="entry name" value="6-PGluconate_DH-like_C_sf"/>
</dbReference>
<keyword evidence="1" id="KW-0472">Membrane</keyword>
<feature type="domain" description="DUF2520" evidence="3">
    <location>
        <begin position="148"/>
        <end position="273"/>
    </location>
</feature>
<name>A0A133Q6K0_9BACT</name>
<dbReference type="AlphaFoldDB" id="A0A133Q6K0"/>
<dbReference type="PATRIC" id="fig|28128.5.peg.1641"/>
<protein>
    <recommendedName>
        <fullName evidence="6">NADP oxidoreductase coenzyme F420-dependent</fullName>
    </recommendedName>
</protein>
<evidence type="ECO:0000259" key="2">
    <source>
        <dbReference type="Pfam" id="PF03807"/>
    </source>
</evidence>
<sequence length="281" mass="31722">MFSKKAICPLFFIAIFINFVSIMKIVLVGAGNLATCLGRALMTAQHEILQVYSRTIESAEALADIVNGQAVNDLSLLTDAAELYILSLKDNVLEEIIPQVCQGRGAKVFIHTAGSMPLSCFKGFAEHYGVFYPMQTFSKSRTVDFHEIPVFLESNDEETRSIMASFARSLSDRVYYLETEKRKYLHLSAVWACNFVNHCYMMASDILQNHDIPFSVMLPLIDETARKVHSIAPRTAQTGPAIRYDENVINKQLELMSEDELGKRLYQLMSESIHERFGSDK</sequence>
<dbReference type="InterPro" id="IPR028939">
    <property type="entry name" value="P5C_Rdtase_cat_N"/>
</dbReference>
<keyword evidence="5" id="KW-1185">Reference proteome</keyword>
<evidence type="ECO:0008006" key="6">
    <source>
        <dbReference type="Google" id="ProtNLM"/>
    </source>
</evidence>
<dbReference type="InterPro" id="IPR037108">
    <property type="entry name" value="TM1727-like_C_sf"/>
</dbReference>
<reference evidence="5" key="1">
    <citation type="submission" date="2016-01" db="EMBL/GenBank/DDBJ databases">
        <authorList>
            <person name="Mitreva M."/>
            <person name="Pepin K.H."/>
            <person name="Mihindukulasuriya K.A."/>
            <person name="Fulton R."/>
            <person name="Fronick C."/>
            <person name="O'Laughlin M."/>
            <person name="Miner T."/>
            <person name="Herter B."/>
            <person name="Rosa B.A."/>
            <person name="Cordes M."/>
            <person name="Tomlinson C."/>
            <person name="Wollam A."/>
            <person name="Palsikar V.B."/>
            <person name="Mardis E.R."/>
            <person name="Wilson R.K."/>
        </authorList>
    </citation>
    <scope>NUCLEOTIDE SEQUENCE [LARGE SCALE GENOMIC DNA]</scope>
    <source>
        <strain evidence="5">MJR7716</strain>
    </source>
</reference>
<dbReference type="InterPro" id="IPR018931">
    <property type="entry name" value="DUF2520"/>
</dbReference>
<keyword evidence="1" id="KW-1133">Transmembrane helix</keyword>
<dbReference type="STRING" id="28128.HMPREF3226_01601"/>
<dbReference type="PANTHER" id="PTHR40459">
    <property type="entry name" value="CONSERVED HYPOTHETICAL ALANINE AND LEUCINE RICH PROTEIN"/>
    <property type="match status" value="1"/>
</dbReference>
<dbReference type="eggNOG" id="COG5495">
    <property type="taxonomic scope" value="Bacteria"/>
</dbReference>
<dbReference type="Pfam" id="PF03807">
    <property type="entry name" value="F420_oxidored"/>
    <property type="match status" value="1"/>
</dbReference>
<organism evidence="4 5">
    <name type="scientific">Prevotella corporis</name>
    <dbReference type="NCBI Taxonomy" id="28128"/>
    <lineage>
        <taxon>Bacteria</taxon>
        <taxon>Pseudomonadati</taxon>
        <taxon>Bacteroidota</taxon>
        <taxon>Bacteroidia</taxon>
        <taxon>Bacteroidales</taxon>
        <taxon>Prevotellaceae</taxon>
        <taxon>Prevotella</taxon>
    </lineage>
</organism>
<accession>A0A133Q6K0</accession>
<comment type="caution">
    <text evidence="4">The sequence shown here is derived from an EMBL/GenBank/DDBJ whole genome shotgun (WGS) entry which is preliminary data.</text>
</comment>
<evidence type="ECO:0000259" key="3">
    <source>
        <dbReference type="Pfam" id="PF10728"/>
    </source>
</evidence>
<gene>
    <name evidence="4" type="ORF">HMPREF3226_01601</name>
</gene>
<feature type="transmembrane region" description="Helical" evidence="1">
    <location>
        <begin position="7"/>
        <end position="27"/>
    </location>
</feature>